<dbReference type="InterPro" id="IPR012338">
    <property type="entry name" value="Beta-lactam/transpept-like"/>
</dbReference>
<accession>A0A0U2VCR9</accession>
<reference evidence="7" key="1">
    <citation type="submission" date="2015-12" db="EMBL/GenBank/DDBJ databases">
        <title>Complete genome sequences of two moderately thermophilic Paenibacillus species.</title>
        <authorList>
            <person name="Butler R.III."/>
            <person name="Wang J."/>
            <person name="Stark B.C."/>
            <person name="Pombert J.-F."/>
        </authorList>
    </citation>
    <scope>NUCLEOTIDE SEQUENCE [LARGE SCALE GENOMIC DNA]</scope>
    <source>
        <strain evidence="7">32O-Y</strain>
    </source>
</reference>
<keyword evidence="3" id="KW-0472">Membrane</keyword>
<gene>
    <name evidence="6" type="ORF">IJ22_09810</name>
</gene>
<evidence type="ECO:0000313" key="6">
    <source>
        <dbReference type="EMBL" id="ALS21363.1"/>
    </source>
</evidence>
<dbReference type="Pfam" id="PF00905">
    <property type="entry name" value="Transpeptidase"/>
    <property type="match status" value="1"/>
</dbReference>
<dbReference type="SUPFAM" id="SSF54184">
    <property type="entry name" value="Penicillin-binding protein 2x (pbp-2x), c-terminal domain"/>
    <property type="match status" value="2"/>
</dbReference>
<dbReference type="PROSITE" id="PS51178">
    <property type="entry name" value="PASTA"/>
    <property type="match status" value="1"/>
</dbReference>
<dbReference type="InterPro" id="IPR005543">
    <property type="entry name" value="PASTA_dom"/>
</dbReference>
<dbReference type="Gene3D" id="3.40.710.10">
    <property type="entry name" value="DD-peptidase/beta-lactamase superfamily"/>
    <property type="match status" value="1"/>
</dbReference>
<dbReference type="STRING" id="162209.IJ22_09810"/>
<dbReference type="Gene3D" id="3.30.450.330">
    <property type="match status" value="1"/>
</dbReference>
<dbReference type="OrthoDB" id="9804124at2"/>
<dbReference type="InterPro" id="IPR036138">
    <property type="entry name" value="PBP_dimer_sf"/>
</dbReference>
<protein>
    <submittedName>
        <fullName evidence="6">Stage V sporulation protein D</fullName>
    </submittedName>
</protein>
<dbReference type="GO" id="GO:0005886">
    <property type="term" value="C:plasma membrane"/>
    <property type="evidence" value="ECO:0007669"/>
    <property type="project" value="TreeGrafter"/>
</dbReference>
<evidence type="ECO:0000256" key="2">
    <source>
        <dbReference type="ARBA" id="ARBA00007171"/>
    </source>
</evidence>
<dbReference type="Gene3D" id="3.90.1310.10">
    <property type="entry name" value="Penicillin-binding protein 2a (Domain 2)"/>
    <property type="match status" value="1"/>
</dbReference>
<dbReference type="InterPro" id="IPR050515">
    <property type="entry name" value="Beta-lactam/transpept"/>
</dbReference>
<dbReference type="GO" id="GO:0071555">
    <property type="term" value="P:cell wall organization"/>
    <property type="evidence" value="ECO:0007669"/>
    <property type="project" value="TreeGrafter"/>
</dbReference>
<name>A0A0U2VCR9_9BACL</name>
<dbReference type="InterPro" id="IPR001460">
    <property type="entry name" value="PCN-bd_Tpept"/>
</dbReference>
<dbReference type="InterPro" id="IPR005311">
    <property type="entry name" value="PBP_dimer"/>
</dbReference>
<comment type="similarity">
    <text evidence="2">Belongs to the transpeptidase family.</text>
</comment>
<evidence type="ECO:0000259" key="5">
    <source>
        <dbReference type="PROSITE" id="PS51178"/>
    </source>
</evidence>
<dbReference type="PANTHER" id="PTHR30627:SF1">
    <property type="entry name" value="PEPTIDOGLYCAN D,D-TRANSPEPTIDASE FTSI"/>
    <property type="match status" value="1"/>
</dbReference>
<reference evidence="6 7" key="2">
    <citation type="journal article" date="2016" name="Genome Announc.">
        <title>Complete Genome Sequences of Two Interactive Moderate Thermophiles, Paenibacillus napthalenovorans 32O-Y and Paenibacillus sp. 32O-W.</title>
        <authorList>
            <person name="Butler R.R.III."/>
            <person name="Wang J."/>
            <person name="Stark B.C."/>
            <person name="Pombert J.F."/>
        </authorList>
    </citation>
    <scope>NUCLEOTIDE SEQUENCE [LARGE SCALE GENOMIC DNA]</scope>
    <source>
        <strain evidence="6 7">32O-Y</strain>
    </source>
</reference>
<dbReference type="EMBL" id="CP013652">
    <property type="protein sequence ID" value="ALS21363.1"/>
    <property type="molecule type" value="Genomic_DNA"/>
</dbReference>
<dbReference type="Pfam" id="PF03717">
    <property type="entry name" value="PBP_dimer"/>
    <property type="match status" value="1"/>
</dbReference>
<sequence>MTRKVKLRSLIIGGAFTLLFVVLVTRLYWVQVVQGAELLSDAKMMWATDKELRPVRGTILDRNDKVLAEDSPAYTLALNPKIIHDKGIENEIVQGLSEILGNSNDSGALAALADKIRTRINQKRDDGSYYTQVEIRNEGWKIDAEIADKIKALEKELQQKLNTKKSLGILLLPESKRFYPSGGLAAHLLGYMDKDGKPIMGLESQLDEYLKGESGWLSYEKDRYGVELPHSQRKYQPAVNGDNVRLTLDKNIQFYMESAIQKVYEKWRPKSVTAIAVDPHTMEILGLANMPSFNPNKYWEAKRQSDFVNHAVASQYEPGSTFKLVTLAAAVEEGIFNPNETYQSGSIAVPGRRLHDHNVSGWGQISYLEGLKRSSNVAFVKLGYEKLGQDKLRAYIEKFGFGAKTGVDIAGEVAGIVNMRYPAEFATATYGQGLTATAIQQTAAYAAIANGGKLMWPHLIKEIYNPETGEIIKKFEPKEIRRVVSENTAKQVGEYLEQVVADQSIGTGRKAYIDGYRIAGKTGTANKVIPGQKGYAEGKWVISFAGYAPLENPQILVTIIVDEPDLGGNYHLGGDVAAPAFKEIVSQTLRYMGIAPNTADQQHAQAAEQKMLAAVPDLTSLSLDQARKTMDKFGISVAAIGQGAGVIAQYPAPGTEIGGLQRMYVMMQETKDVPVPDMTGKSLRDAIGLCSFLKLRCQSEGEGYVTSQTLEGAGEDRVLHLRLHPYGETEENAESEKPQTNPNHDGAENGAENKENKEESAPSAPHGN</sequence>
<keyword evidence="7" id="KW-1185">Reference proteome</keyword>
<dbReference type="Pfam" id="PF03793">
    <property type="entry name" value="PASTA"/>
    <property type="match status" value="1"/>
</dbReference>
<dbReference type="GO" id="GO:0008658">
    <property type="term" value="F:penicillin binding"/>
    <property type="evidence" value="ECO:0007669"/>
    <property type="project" value="InterPro"/>
</dbReference>
<organism evidence="6 7">
    <name type="scientific">Paenibacillus naphthalenovorans</name>
    <dbReference type="NCBI Taxonomy" id="162209"/>
    <lineage>
        <taxon>Bacteria</taxon>
        <taxon>Bacillati</taxon>
        <taxon>Bacillota</taxon>
        <taxon>Bacilli</taxon>
        <taxon>Bacillales</taxon>
        <taxon>Paenibacillaceae</taxon>
        <taxon>Paenibacillus</taxon>
    </lineage>
</organism>
<evidence type="ECO:0000313" key="7">
    <source>
        <dbReference type="Proteomes" id="UP000061660"/>
    </source>
</evidence>
<comment type="subcellular location">
    <subcellularLocation>
        <location evidence="1">Membrane</location>
    </subcellularLocation>
</comment>
<dbReference type="AlphaFoldDB" id="A0A0U2VCR9"/>
<dbReference type="PATRIC" id="fig|162209.4.peg.1045"/>
<dbReference type="SUPFAM" id="SSF56519">
    <property type="entry name" value="Penicillin binding protein dimerisation domain"/>
    <property type="match status" value="1"/>
</dbReference>
<evidence type="ECO:0000256" key="1">
    <source>
        <dbReference type="ARBA" id="ARBA00004370"/>
    </source>
</evidence>
<feature type="domain" description="PASTA" evidence="5">
    <location>
        <begin position="607"/>
        <end position="667"/>
    </location>
</feature>
<dbReference type="SUPFAM" id="SSF56601">
    <property type="entry name" value="beta-lactamase/transpeptidase-like"/>
    <property type="match status" value="1"/>
</dbReference>
<feature type="compositionally biased region" description="Basic and acidic residues" evidence="4">
    <location>
        <begin position="745"/>
        <end position="760"/>
    </location>
</feature>
<proteinExistence type="inferred from homology"/>
<dbReference type="RefSeq" id="WP_082660684.1">
    <property type="nucleotide sequence ID" value="NZ_CP013652.1"/>
</dbReference>
<evidence type="ECO:0000256" key="4">
    <source>
        <dbReference type="SAM" id="MobiDB-lite"/>
    </source>
</evidence>
<dbReference type="PANTHER" id="PTHR30627">
    <property type="entry name" value="PEPTIDOGLYCAN D,D-TRANSPEPTIDASE"/>
    <property type="match status" value="1"/>
</dbReference>
<dbReference type="Proteomes" id="UP000061660">
    <property type="component" value="Chromosome"/>
</dbReference>
<feature type="region of interest" description="Disordered" evidence="4">
    <location>
        <begin position="724"/>
        <end position="768"/>
    </location>
</feature>
<dbReference type="KEGG" id="pnp:IJ22_09810"/>
<evidence type="ECO:0000256" key="3">
    <source>
        <dbReference type="ARBA" id="ARBA00023136"/>
    </source>
</evidence>